<keyword evidence="15 18" id="KW-0739">Sodium transport</keyword>
<dbReference type="SUPFAM" id="SSF57196">
    <property type="entry name" value="EGF/Laminin"/>
    <property type="match status" value="1"/>
</dbReference>
<organism evidence="23 24">
    <name type="scientific">Paralvinella palmiformis</name>
    <dbReference type="NCBI Taxonomy" id="53620"/>
    <lineage>
        <taxon>Eukaryota</taxon>
        <taxon>Metazoa</taxon>
        <taxon>Spiralia</taxon>
        <taxon>Lophotrochozoa</taxon>
        <taxon>Annelida</taxon>
        <taxon>Polychaeta</taxon>
        <taxon>Sedentaria</taxon>
        <taxon>Canalipalpata</taxon>
        <taxon>Terebellida</taxon>
        <taxon>Terebelliformia</taxon>
        <taxon>Alvinellidae</taxon>
        <taxon>Paralvinella</taxon>
    </lineage>
</organism>
<gene>
    <name evidence="23" type="ORF">LSH36_306g00006</name>
</gene>
<dbReference type="GO" id="GO:0005509">
    <property type="term" value="F:calcium ion binding"/>
    <property type="evidence" value="ECO:0007669"/>
    <property type="project" value="InterPro"/>
</dbReference>
<keyword evidence="4 18" id="KW-0894">Sodium channel</keyword>
<dbReference type="PROSITE" id="PS50026">
    <property type="entry name" value="EGF_3"/>
    <property type="match status" value="1"/>
</dbReference>
<evidence type="ECO:0000256" key="12">
    <source>
        <dbReference type="ARBA" id="ARBA00023136"/>
    </source>
</evidence>
<feature type="region of interest" description="Disordered" evidence="19">
    <location>
        <begin position="371"/>
        <end position="404"/>
    </location>
</feature>
<dbReference type="SMART" id="SM00034">
    <property type="entry name" value="CLECT"/>
    <property type="match status" value="1"/>
</dbReference>
<evidence type="ECO:0000256" key="9">
    <source>
        <dbReference type="ARBA" id="ARBA00022989"/>
    </source>
</evidence>
<evidence type="ECO:0000256" key="7">
    <source>
        <dbReference type="ARBA" id="ARBA00022692"/>
    </source>
</evidence>
<evidence type="ECO:0000256" key="18">
    <source>
        <dbReference type="RuleBase" id="RU000679"/>
    </source>
</evidence>
<dbReference type="SUPFAM" id="SSF56436">
    <property type="entry name" value="C-type lectin-like"/>
    <property type="match status" value="1"/>
</dbReference>
<dbReference type="InterPro" id="IPR001873">
    <property type="entry name" value="ENaC"/>
</dbReference>
<keyword evidence="11 18" id="KW-0406">Ion transport</keyword>
<keyword evidence="16 18" id="KW-0407">Ion channel</keyword>
<comment type="similarity">
    <text evidence="18">Belongs to the amiloride-sensitive sodium channel (TC 1.A.6) family.</text>
</comment>
<evidence type="ECO:0000259" key="22">
    <source>
        <dbReference type="PROSITE" id="PS50041"/>
    </source>
</evidence>
<reference evidence="23" key="1">
    <citation type="journal article" date="2023" name="Mol. Biol. Evol.">
        <title>Third-Generation Sequencing Reveals the Adaptive Role of the Epigenome in Three Deep-Sea Polychaetes.</title>
        <authorList>
            <person name="Perez M."/>
            <person name="Aroh O."/>
            <person name="Sun Y."/>
            <person name="Lan Y."/>
            <person name="Juniper S.K."/>
            <person name="Young C.R."/>
            <person name="Angers B."/>
            <person name="Qian P.Y."/>
        </authorList>
    </citation>
    <scope>NUCLEOTIDE SEQUENCE</scope>
    <source>
        <strain evidence="23">P08H-3</strain>
    </source>
</reference>
<keyword evidence="10" id="KW-0915">Sodium</keyword>
<dbReference type="PROSITE" id="PS00022">
    <property type="entry name" value="EGF_1"/>
    <property type="match status" value="1"/>
</dbReference>
<feature type="compositionally biased region" description="Polar residues" evidence="19">
    <location>
        <begin position="466"/>
        <end position="487"/>
    </location>
</feature>
<feature type="disulfide bond" evidence="17">
    <location>
        <begin position="616"/>
        <end position="625"/>
    </location>
</feature>
<evidence type="ECO:0000313" key="24">
    <source>
        <dbReference type="Proteomes" id="UP001208570"/>
    </source>
</evidence>
<evidence type="ECO:0000256" key="14">
    <source>
        <dbReference type="ARBA" id="ARBA00023180"/>
    </source>
</evidence>
<dbReference type="SMART" id="SM00181">
    <property type="entry name" value="EGF"/>
    <property type="match status" value="1"/>
</dbReference>
<dbReference type="PROSITE" id="PS01206">
    <property type="entry name" value="ASC"/>
    <property type="match status" value="1"/>
</dbReference>
<dbReference type="GO" id="GO:0005886">
    <property type="term" value="C:plasma membrane"/>
    <property type="evidence" value="ECO:0007669"/>
    <property type="project" value="TreeGrafter"/>
</dbReference>
<dbReference type="InterPro" id="IPR016187">
    <property type="entry name" value="CTDL_fold"/>
</dbReference>
<dbReference type="GO" id="GO:0007399">
    <property type="term" value="P:nervous system development"/>
    <property type="evidence" value="ECO:0007669"/>
    <property type="project" value="UniProtKB-ARBA"/>
</dbReference>
<evidence type="ECO:0000256" key="15">
    <source>
        <dbReference type="ARBA" id="ARBA00023201"/>
    </source>
</evidence>
<evidence type="ECO:0000256" key="13">
    <source>
        <dbReference type="ARBA" id="ARBA00023157"/>
    </source>
</evidence>
<dbReference type="CDD" id="cd00037">
    <property type="entry name" value="CLECT"/>
    <property type="match status" value="1"/>
</dbReference>
<name>A0AAD9JHK1_9ANNE</name>
<evidence type="ECO:0000256" key="4">
    <source>
        <dbReference type="ARBA" id="ARBA00022461"/>
    </source>
</evidence>
<dbReference type="PANTHER" id="PTHR11690:SF248">
    <property type="entry name" value="PICKPOCKET 17, ISOFORM A"/>
    <property type="match status" value="1"/>
</dbReference>
<comment type="subcellular location">
    <subcellularLocation>
        <location evidence="1">Membrane</location>
        <topology evidence="1">Multi-pass membrane protein</topology>
    </subcellularLocation>
    <subcellularLocation>
        <location evidence="2">Secreted</location>
    </subcellularLocation>
</comment>
<feature type="domain" description="C-type lectin" evidence="22">
    <location>
        <begin position="241"/>
        <end position="364"/>
    </location>
</feature>
<sequence length="965" mass="108055">MGLVAGKAGKKKQNKESTSLLISFETKENNINWRKLVGSLKCFKSICFQADQFADVWASSSLKGIESLELSCRVIRSEERRVKIYTSKMADVEEEGSSTTKANDKPKHGREFELFHSFLEESTIHGFQKLHKSQDKRRRIVWIVGIIFIWIFVCAHFAILISSFMSNETSIDMRIVDARVLEFPAVTICNANPIKKSALEASAASNPLLQQLVALERSDRTKNKRRRKRALLTDTWVPYGDQGLDYYLSTTKKTFNGAKLLCIEHGGMMAKIINHEMVVYVLSRVQQTQVREPLASETCRMSIDTVHLEGHFRHIDGSEPIWTGWAKGEPNGASKGIKADCTAVTPNLEIKDAVCRIKKKFVCQRKINDTDQTSTTTGVPQSPERLSTVTGRISSPEDSRLSSPKLTTVSYMEHLQSTTTVSSGTLASRSTTVEQTESSFQSAKISTDRLITISAKSTPGIKDEYSQSTPDTPTLTNSRSIPVTRNDNSRFVTHPATLTIGMHHTRTVDGYNTRLLSTPTEITGKLSTYLNTSLTVTTEKHFGRTTKQITTSPAPQYVTTESLELLTENITPTTDSNELHFERTTKSDENADQCSSSKCKHGGVCVSEEENYSCICTPEFQGTHCELGVVQEGRDTSDFIKAEMVTKILSSLDNEEKKRIGYQVNDLLFYCRYNGRMWLEIGINLGQNDIYKAAGGVAGAVIVVHSKDAMPFPEDYGTVLTPGVYNSIKMQLIKIKRLPYPYGDCISTDIDASNRDVYTSLYNVTYSKSGCQKTCHQRHVIEKCHCALPNYPRFGVPFGDSIVSLCDDDNDKQKLCKDQIGMALGENKLKCDCPNPCHEDLYVASKSGTQWPMQKRMKSTIQDMEVLYPDLFKDTNTKTEIYTKERIMKQNFLKATIFYDDLSHEMINEVPQYTGFQFSGDVGGMLGLWIGVSAMGVIHLIVFVLGVIYSKAIKISKRKVEDVPE</sequence>
<dbReference type="Gene3D" id="1.10.287.820">
    <property type="entry name" value="Acid-sensing ion channel domain"/>
    <property type="match status" value="1"/>
</dbReference>
<dbReference type="SMART" id="SM00179">
    <property type="entry name" value="EGF_CA"/>
    <property type="match status" value="1"/>
</dbReference>
<dbReference type="Pfam" id="PF00008">
    <property type="entry name" value="EGF"/>
    <property type="match status" value="1"/>
</dbReference>
<keyword evidence="6 17" id="KW-0245">EGF-like domain</keyword>
<evidence type="ECO:0000313" key="23">
    <source>
        <dbReference type="EMBL" id="KAK2153119.1"/>
    </source>
</evidence>
<dbReference type="FunFam" id="2.10.25.10:FF:000045">
    <property type="entry name" value="Slit guidance ligand 2"/>
    <property type="match status" value="1"/>
</dbReference>
<dbReference type="InterPro" id="IPR016186">
    <property type="entry name" value="C-type_lectin-like/link_sf"/>
</dbReference>
<accession>A0AAD9JHK1</accession>
<keyword evidence="8" id="KW-0677">Repeat</keyword>
<dbReference type="Pfam" id="PF00858">
    <property type="entry name" value="ASC"/>
    <property type="match status" value="2"/>
</dbReference>
<keyword evidence="3 18" id="KW-0813">Transport</keyword>
<feature type="region of interest" description="Disordered" evidence="19">
    <location>
        <begin position="461"/>
        <end position="487"/>
    </location>
</feature>
<comment type="caution">
    <text evidence="17">Lacks conserved residue(s) required for the propagation of feature annotation.</text>
</comment>
<dbReference type="CDD" id="cd00054">
    <property type="entry name" value="EGF_CA"/>
    <property type="match status" value="1"/>
</dbReference>
<evidence type="ECO:0000256" key="17">
    <source>
        <dbReference type="PROSITE-ProRule" id="PRU00076"/>
    </source>
</evidence>
<dbReference type="Gene3D" id="3.10.100.10">
    <property type="entry name" value="Mannose-Binding Protein A, subunit A"/>
    <property type="match status" value="1"/>
</dbReference>
<dbReference type="InterPro" id="IPR020903">
    <property type="entry name" value="ENaC_CS"/>
</dbReference>
<evidence type="ECO:0000256" key="6">
    <source>
        <dbReference type="ARBA" id="ARBA00022536"/>
    </source>
</evidence>
<keyword evidence="14" id="KW-0325">Glycoprotein</keyword>
<protein>
    <submittedName>
        <fullName evidence="23">Uncharacterized protein</fullName>
    </submittedName>
</protein>
<feature type="domain" description="EGF-like" evidence="21">
    <location>
        <begin position="590"/>
        <end position="626"/>
    </location>
</feature>
<evidence type="ECO:0000256" key="3">
    <source>
        <dbReference type="ARBA" id="ARBA00022448"/>
    </source>
</evidence>
<dbReference type="PROSITE" id="PS50041">
    <property type="entry name" value="C_TYPE_LECTIN_2"/>
    <property type="match status" value="1"/>
</dbReference>
<evidence type="ECO:0000256" key="2">
    <source>
        <dbReference type="ARBA" id="ARBA00004613"/>
    </source>
</evidence>
<dbReference type="GO" id="GO:0005576">
    <property type="term" value="C:extracellular region"/>
    <property type="evidence" value="ECO:0007669"/>
    <property type="project" value="UniProtKB-SubCell"/>
</dbReference>
<dbReference type="Proteomes" id="UP001208570">
    <property type="component" value="Unassembled WGS sequence"/>
</dbReference>
<evidence type="ECO:0000256" key="10">
    <source>
        <dbReference type="ARBA" id="ARBA00023053"/>
    </source>
</evidence>
<keyword evidence="7 18" id="KW-0812">Transmembrane</keyword>
<proteinExistence type="inferred from homology"/>
<evidence type="ECO:0000256" key="16">
    <source>
        <dbReference type="ARBA" id="ARBA00023303"/>
    </source>
</evidence>
<dbReference type="AlphaFoldDB" id="A0AAD9JHK1"/>
<dbReference type="Pfam" id="PF00059">
    <property type="entry name" value="Lectin_C"/>
    <property type="match status" value="1"/>
</dbReference>
<dbReference type="Gene3D" id="2.10.25.10">
    <property type="entry name" value="Laminin"/>
    <property type="match status" value="1"/>
</dbReference>
<dbReference type="EMBL" id="JAODUP010000306">
    <property type="protein sequence ID" value="KAK2153119.1"/>
    <property type="molecule type" value="Genomic_DNA"/>
</dbReference>
<evidence type="ECO:0000256" key="5">
    <source>
        <dbReference type="ARBA" id="ARBA00022525"/>
    </source>
</evidence>
<keyword evidence="13 17" id="KW-1015">Disulfide bond</keyword>
<feature type="compositionally biased region" description="Polar residues" evidence="19">
    <location>
        <begin position="371"/>
        <end position="393"/>
    </location>
</feature>
<dbReference type="GO" id="GO:0015280">
    <property type="term" value="F:ligand-gated sodium channel activity"/>
    <property type="evidence" value="ECO:0007669"/>
    <property type="project" value="TreeGrafter"/>
</dbReference>
<evidence type="ECO:0000256" key="11">
    <source>
        <dbReference type="ARBA" id="ARBA00023065"/>
    </source>
</evidence>
<dbReference type="InterPro" id="IPR000742">
    <property type="entry name" value="EGF"/>
</dbReference>
<evidence type="ECO:0000256" key="20">
    <source>
        <dbReference type="SAM" id="Phobius"/>
    </source>
</evidence>
<keyword evidence="24" id="KW-1185">Reference proteome</keyword>
<dbReference type="InterPro" id="IPR001304">
    <property type="entry name" value="C-type_lectin-like"/>
</dbReference>
<evidence type="ECO:0000259" key="21">
    <source>
        <dbReference type="PROSITE" id="PS50026"/>
    </source>
</evidence>
<keyword evidence="9 20" id="KW-1133">Transmembrane helix</keyword>
<feature type="transmembrane region" description="Helical" evidence="20">
    <location>
        <begin position="140"/>
        <end position="165"/>
    </location>
</feature>
<evidence type="ECO:0000256" key="19">
    <source>
        <dbReference type="SAM" id="MobiDB-lite"/>
    </source>
</evidence>
<evidence type="ECO:0000256" key="8">
    <source>
        <dbReference type="ARBA" id="ARBA00022737"/>
    </source>
</evidence>
<evidence type="ECO:0000256" key="1">
    <source>
        <dbReference type="ARBA" id="ARBA00004141"/>
    </source>
</evidence>
<keyword evidence="12 20" id="KW-0472">Membrane</keyword>
<feature type="transmembrane region" description="Helical" evidence="20">
    <location>
        <begin position="926"/>
        <end position="949"/>
    </location>
</feature>
<keyword evidence="5" id="KW-0964">Secreted</keyword>
<dbReference type="PANTHER" id="PTHR11690">
    <property type="entry name" value="AMILORIDE-SENSITIVE SODIUM CHANNEL-RELATED"/>
    <property type="match status" value="1"/>
</dbReference>
<dbReference type="Gene3D" id="1.10.287.770">
    <property type="entry name" value="YojJ-like"/>
    <property type="match status" value="1"/>
</dbReference>
<comment type="caution">
    <text evidence="23">The sequence shown here is derived from an EMBL/GenBank/DDBJ whole genome shotgun (WGS) entry which is preliminary data.</text>
</comment>
<dbReference type="InterPro" id="IPR001881">
    <property type="entry name" value="EGF-like_Ca-bd_dom"/>
</dbReference>